<comment type="subunit">
    <text evidence="7 9">Part of the 50S ribosomal subunit.</text>
</comment>
<comment type="function">
    <text evidence="7">The globular domain of the protein is located near the polypeptide exit tunnel on the outside of the subunit, while an extended beta-hairpin is found that lines the wall of the exit tunnel in the center of the 70S ribosome.</text>
</comment>
<dbReference type="NCBIfam" id="TIGR01044">
    <property type="entry name" value="rplV_bact"/>
    <property type="match status" value="1"/>
</dbReference>
<dbReference type="Proteomes" id="UP000229559">
    <property type="component" value="Unassembled WGS sequence"/>
</dbReference>
<dbReference type="PANTHER" id="PTHR13501">
    <property type="entry name" value="CHLOROPLAST 50S RIBOSOMAL PROTEIN L22-RELATED"/>
    <property type="match status" value="1"/>
</dbReference>
<evidence type="ECO:0000256" key="2">
    <source>
        <dbReference type="ARBA" id="ARBA00022730"/>
    </source>
</evidence>
<dbReference type="CDD" id="cd00336">
    <property type="entry name" value="Ribosomal_L22"/>
    <property type="match status" value="1"/>
</dbReference>
<keyword evidence="3 7" id="KW-0694">RNA-binding</keyword>
<evidence type="ECO:0000256" key="1">
    <source>
        <dbReference type="ARBA" id="ARBA00009451"/>
    </source>
</evidence>
<dbReference type="InterPro" id="IPR047867">
    <property type="entry name" value="Ribosomal_uL22_bac/org-type"/>
</dbReference>
<sequence>MEVIAKSKYIRLSQKKLNLVAGVIRGLTVTEAEKILAYLNKRGSRFLLLVLKQAKANAIKNFDLQEKSLKIKSLVVTKGPSYKRGRPISRGQWHPILKRTSHVTMILSGEERKEKEEDKDNKEKKEIKERKEKKNHGTKS</sequence>
<evidence type="ECO:0000256" key="8">
    <source>
        <dbReference type="RuleBase" id="RU004005"/>
    </source>
</evidence>
<keyword evidence="4 7" id="KW-0689">Ribosomal protein</keyword>
<dbReference type="SUPFAM" id="SSF54843">
    <property type="entry name" value="Ribosomal protein L22"/>
    <property type="match status" value="1"/>
</dbReference>
<dbReference type="GO" id="GO:0022625">
    <property type="term" value="C:cytosolic large ribosomal subunit"/>
    <property type="evidence" value="ECO:0007669"/>
    <property type="project" value="TreeGrafter"/>
</dbReference>
<evidence type="ECO:0000256" key="5">
    <source>
        <dbReference type="ARBA" id="ARBA00023274"/>
    </source>
</evidence>
<dbReference type="HAMAP" id="MF_01331_B">
    <property type="entry name" value="Ribosomal_uL22_B"/>
    <property type="match status" value="1"/>
</dbReference>
<dbReference type="InterPro" id="IPR036394">
    <property type="entry name" value="Ribosomal_uL22_sf"/>
</dbReference>
<keyword evidence="2 7" id="KW-0699">rRNA-binding</keyword>
<evidence type="ECO:0000256" key="9">
    <source>
        <dbReference type="RuleBase" id="RU004006"/>
    </source>
</evidence>
<comment type="function">
    <text evidence="7 10">This protein binds specifically to 23S rRNA; its binding is stimulated by other ribosomal proteins, e.g., L4, L17, and L20. It is important during the early stages of 50S assembly. It makes multiple contacts with different domains of the 23S rRNA in the assembled 50S subunit and ribosome.</text>
</comment>
<evidence type="ECO:0000256" key="4">
    <source>
        <dbReference type="ARBA" id="ARBA00022980"/>
    </source>
</evidence>
<dbReference type="GO" id="GO:0006412">
    <property type="term" value="P:translation"/>
    <property type="evidence" value="ECO:0007669"/>
    <property type="project" value="UniProtKB-UniRule"/>
</dbReference>
<comment type="similarity">
    <text evidence="1 7 8">Belongs to the universal ribosomal protein uL22 family.</text>
</comment>
<reference evidence="13" key="1">
    <citation type="submission" date="2017-09" db="EMBL/GenBank/DDBJ databases">
        <title>Depth-based differentiation of microbial function through sediment-hosted aquifers and enrichment of novel symbionts in the deep terrestrial subsurface.</title>
        <authorList>
            <person name="Probst A.J."/>
            <person name="Ladd B."/>
            <person name="Jarett J.K."/>
            <person name="Geller-Mcgrath D.E."/>
            <person name="Sieber C.M.K."/>
            <person name="Emerson J.B."/>
            <person name="Anantharaman K."/>
            <person name="Thomas B.C."/>
            <person name="Malmstrom R."/>
            <person name="Stieglmeier M."/>
            <person name="Klingl A."/>
            <person name="Woyke T."/>
            <person name="Ryan C.M."/>
            <person name="Banfield J.F."/>
        </authorList>
    </citation>
    <scope>NUCLEOTIDE SEQUENCE [LARGE SCALE GENOMIC DNA]</scope>
</reference>
<evidence type="ECO:0000256" key="10">
    <source>
        <dbReference type="RuleBase" id="RU004008"/>
    </source>
</evidence>
<evidence type="ECO:0000256" key="11">
    <source>
        <dbReference type="SAM" id="MobiDB-lite"/>
    </source>
</evidence>
<proteinExistence type="inferred from homology"/>
<evidence type="ECO:0000256" key="6">
    <source>
        <dbReference type="ARBA" id="ARBA00035207"/>
    </source>
</evidence>
<comment type="caution">
    <text evidence="12">The sequence shown here is derived from an EMBL/GenBank/DDBJ whole genome shotgun (WGS) entry which is preliminary data.</text>
</comment>
<evidence type="ECO:0000256" key="7">
    <source>
        <dbReference type="HAMAP-Rule" id="MF_01331"/>
    </source>
</evidence>
<feature type="region of interest" description="Disordered" evidence="11">
    <location>
        <begin position="107"/>
        <end position="140"/>
    </location>
</feature>
<dbReference type="AlphaFoldDB" id="A0A2M6YPT5"/>
<dbReference type="GO" id="GO:0019843">
    <property type="term" value="F:rRNA binding"/>
    <property type="evidence" value="ECO:0007669"/>
    <property type="project" value="UniProtKB-UniRule"/>
</dbReference>
<protein>
    <recommendedName>
        <fullName evidence="6 7">Large ribosomal subunit protein uL22</fullName>
    </recommendedName>
</protein>
<dbReference type="PANTHER" id="PTHR13501:SF8">
    <property type="entry name" value="LARGE RIBOSOMAL SUBUNIT PROTEIN UL22M"/>
    <property type="match status" value="1"/>
</dbReference>
<dbReference type="InterPro" id="IPR001063">
    <property type="entry name" value="Ribosomal_uL22"/>
</dbReference>
<accession>A0A2M6YPT5</accession>
<organism evidence="12 13">
    <name type="scientific">Candidatus Shapirobacteria bacterium CG07_land_8_20_14_0_80_39_12</name>
    <dbReference type="NCBI Taxonomy" id="1974480"/>
    <lineage>
        <taxon>Bacteria</taxon>
        <taxon>Candidatus Shapironibacteriota</taxon>
    </lineage>
</organism>
<keyword evidence="5 7" id="KW-0687">Ribonucleoprotein</keyword>
<dbReference type="Pfam" id="PF00237">
    <property type="entry name" value="Ribosomal_L22"/>
    <property type="match status" value="1"/>
</dbReference>
<feature type="compositionally biased region" description="Basic and acidic residues" evidence="11">
    <location>
        <begin position="109"/>
        <end position="132"/>
    </location>
</feature>
<dbReference type="Gene3D" id="3.90.470.10">
    <property type="entry name" value="Ribosomal protein L22/L17"/>
    <property type="match status" value="1"/>
</dbReference>
<evidence type="ECO:0000313" key="13">
    <source>
        <dbReference type="Proteomes" id="UP000229559"/>
    </source>
</evidence>
<gene>
    <name evidence="7" type="primary">rplV</name>
    <name evidence="12" type="ORF">COT04_01830</name>
</gene>
<dbReference type="InterPro" id="IPR005727">
    <property type="entry name" value="Ribosomal_uL22_bac/chlpt-type"/>
</dbReference>
<name>A0A2M6YPT5_9BACT</name>
<dbReference type="EMBL" id="PEXA01000051">
    <property type="protein sequence ID" value="PIU33127.1"/>
    <property type="molecule type" value="Genomic_DNA"/>
</dbReference>
<evidence type="ECO:0000256" key="3">
    <source>
        <dbReference type="ARBA" id="ARBA00022884"/>
    </source>
</evidence>
<dbReference type="GO" id="GO:0003735">
    <property type="term" value="F:structural constituent of ribosome"/>
    <property type="evidence" value="ECO:0007669"/>
    <property type="project" value="InterPro"/>
</dbReference>
<evidence type="ECO:0000313" key="12">
    <source>
        <dbReference type="EMBL" id="PIU33127.1"/>
    </source>
</evidence>